<dbReference type="PANTHER" id="PTHR42738">
    <property type="entry name" value="HYDROXYMETHYLGLUTARYL-COA LYASE"/>
    <property type="match status" value="1"/>
</dbReference>
<comment type="caution">
    <text evidence="5">The sequence shown here is derived from an EMBL/GenBank/DDBJ whole genome shotgun (WGS) entry which is preliminary data.</text>
</comment>
<dbReference type="Proteomes" id="UP000769766">
    <property type="component" value="Unassembled WGS sequence"/>
</dbReference>
<dbReference type="SUPFAM" id="SSF51569">
    <property type="entry name" value="Aldolase"/>
    <property type="match status" value="1"/>
</dbReference>
<proteinExistence type="inferred from homology"/>
<sequence>MMSDIPKTIVIREVGPREGFQIESAEIPTGEKVRLVDALSETGLRHIEVTSFVSPKWVPQMADAEEVAARFQARPGVSYTALYLNERGFERVRETGKFALWGHLGLAVSEAFSQRNTNRTIAETLASFPAQIVRYQELGLRIKAGLMATFGCNFEGDVPLELVVGLVQSLVDLSQ</sequence>
<keyword evidence="2" id="KW-0479">Metal-binding</keyword>
<dbReference type="GO" id="GO:0004419">
    <property type="term" value="F:hydroxymethylglutaryl-CoA lyase activity"/>
    <property type="evidence" value="ECO:0007669"/>
    <property type="project" value="TreeGrafter"/>
</dbReference>
<evidence type="ECO:0000313" key="5">
    <source>
        <dbReference type="EMBL" id="MBI2875897.1"/>
    </source>
</evidence>
<dbReference type="GO" id="GO:0006552">
    <property type="term" value="P:L-leucine catabolic process"/>
    <property type="evidence" value="ECO:0007669"/>
    <property type="project" value="TreeGrafter"/>
</dbReference>
<dbReference type="GO" id="GO:0046872">
    <property type="term" value="F:metal ion binding"/>
    <property type="evidence" value="ECO:0007669"/>
    <property type="project" value="UniProtKB-KW"/>
</dbReference>
<evidence type="ECO:0000313" key="6">
    <source>
        <dbReference type="Proteomes" id="UP000769766"/>
    </source>
</evidence>
<gene>
    <name evidence="5" type="ORF">HYY20_03345</name>
</gene>
<reference evidence="5" key="1">
    <citation type="submission" date="2020-07" db="EMBL/GenBank/DDBJ databases">
        <title>Huge and variable diversity of episymbiotic CPR bacteria and DPANN archaea in groundwater ecosystems.</title>
        <authorList>
            <person name="He C.Y."/>
            <person name="Keren R."/>
            <person name="Whittaker M."/>
            <person name="Farag I.F."/>
            <person name="Doudna J."/>
            <person name="Cate J.H.D."/>
            <person name="Banfield J.F."/>
        </authorList>
    </citation>
    <scope>NUCLEOTIDE SEQUENCE</scope>
    <source>
        <strain evidence="5">NC_groundwater_672_Ag_B-0.1um_62_36</strain>
    </source>
</reference>
<dbReference type="PANTHER" id="PTHR42738:SF7">
    <property type="entry name" value="HYDROXYMETHYLGLUTARYL-COA LYASE"/>
    <property type="match status" value="1"/>
</dbReference>
<feature type="non-terminal residue" evidence="5">
    <location>
        <position position="175"/>
    </location>
</feature>
<dbReference type="InterPro" id="IPR013785">
    <property type="entry name" value="Aldolase_TIM"/>
</dbReference>
<dbReference type="InterPro" id="IPR000891">
    <property type="entry name" value="PYR_CT"/>
</dbReference>
<dbReference type="GO" id="GO:0046951">
    <property type="term" value="P:ketone body biosynthetic process"/>
    <property type="evidence" value="ECO:0007669"/>
    <property type="project" value="TreeGrafter"/>
</dbReference>
<dbReference type="InterPro" id="IPR043594">
    <property type="entry name" value="HMGL"/>
</dbReference>
<organism evidence="5 6">
    <name type="scientific">Tectimicrobiota bacterium</name>
    <dbReference type="NCBI Taxonomy" id="2528274"/>
    <lineage>
        <taxon>Bacteria</taxon>
        <taxon>Pseudomonadati</taxon>
        <taxon>Nitrospinota/Tectimicrobiota group</taxon>
        <taxon>Candidatus Tectimicrobiota</taxon>
    </lineage>
</organism>
<evidence type="ECO:0000256" key="2">
    <source>
        <dbReference type="ARBA" id="ARBA00022723"/>
    </source>
</evidence>
<name>A0A932CMH6_UNCTE</name>
<evidence type="ECO:0000259" key="4">
    <source>
        <dbReference type="Pfam" id="PF00682"/>
    </source>
</evidence>
<protein>
    <submittedName>
        <fullName evidence="5">Hydroxymethylglutaryl-CoA lyase</fullName>
    </submittedName>
</protein>
<dbReference type="AlphaFoldDB" id="A0A932CMH6"/>
<accession>A0A932CMH6</accession>
<dbReference type="Gene3D" id="3.20.20.70">
    <property type="entry name" value="Aldolase class I"/>
    <property type="match status" value="1"/>
</dbReference>
<evidence type="ECO:0000256" key="1">
    <source>
        <dbReference type="ARBA" id="ARBA00009405"/>
    </source>
</evidence>
<dbReference type="EMBL" id="JACPRF010000101">
    <property type="protein sequence ID" value="MBI2875897.1"/>
    <property type="molecule type" value="Genomic_DNA"/>
</dbReference>
<feature type="domain" description="Pyruvate carboxyltransferase" evidence="4">
    <location>
        <begin position="10"/>
        <end position="171"/>
    </location>
</feature>
<comment type="similarity">
    <text evidence="1">Belongs to the HMG-CoA lyase family.</text>
</comment>
<keyword evidence="3 5" id="KW-0456">Lyase</keyword>
<dbReference type="Pfam" id="PF00682">
    <property type="entry name" value="HMGL-like"/>
    <property type="match status" value="1"/>
</dbReference>
<evidence type="ECO:0000256" key="3">
    <source>
        <dbReference type="ARBA" id="ARBA00023239"/>
    </source>
</evidence>